<evidence type="ECO:0000256" key="2">
    <source>
        <dbReference type="SAM" id="SignalP"/>
    </source>
</evidence>
<dbReference type="RefSeq" id="WP_310027115.1">
    <property type="nucleotide sequence ID" value="NZ_JAVDVI010000011.1"/>
</dbReference>
<sequence>MNFNFSKIIQKKTRFWCNFILLLSFATVFAQDESAYVSNTKNKSFFKLSDDGKSTNLFIDSKDFPGVIRALKDLKSDIGKVTNHEPTIIFDKLPTQKELVIVGTYGKSPVIDQLVKSGKLDVKEVTGKWEAYSIQTIEKPFPGIDKALVIVGNDKRGTIYGIYDVSQKIGVSPWYFWADVPVEHKNALYVKPVKHNQSPSVKYRGIFINDEAPALTNWVKENYGLVSPSKNPPIGNNVANYGSEFYAKVFELMLRIKANYLWPAMWSNAFNEDDPENPRLADEYGIVMGNSHQEPMMRSQQEWDRRYNKTLGHWNYYKHPDTLQKFWRDGIRRNKNYENMISMGLRGANDSEIEGGLKDNIAMIEGIVHTQQQIIKEETGQNLDEIPQTWCLYKEILDYYNEGMVVPENITLLWADDNWGNVRRLPTPEERKRSGGSGVYYHFDYHGGPRSYEWINTNPISKIWDQMALSKQYEADRIWIVNVGHFKGYELPMEYFMDLAWDTKKWTNSNINVYTKAWVIKQFGTEYADEITNILAKYTKFNGRRKPESLSPETYSLVHYNEAENVVADYNKITADAEAIYKKLPKEKRDAFYQIVLFPTKASALVNELYVTASKNKLYAKQKRASTNDMAKLTQDLFVKDTTLMHHYNKIYADGKWDHFMDQTHLGYTSWNPPQKNSLDAIKLSELEIPETASMGIALEGSENSFPDRSEKAILPEFDVFNNSKHYLEIFNTGKGSFDYEITSDVPWISIDAPKGTIKDEDKRVYLSVNEANLPKGKTNGTVTISGSGKKVIVRISAFNPKEINKKNAKGFVESGGVVSIEAEHFAKNTNQGEREWIKIEDYGLTLSGMRATAPVDAVSAIPGKDAPCMEYPMYLFTEGEIEINLITSPILNFIPGRDNRIAVSFDDETPQYITNVPDDYKIEYTNRDWSESVVNQVRKIKTKLKINKAGYHTLKVWMIDPGVVVQKIIVNTGGLKESYLGPQESFRTIKH</sequence>
<evidence type="ECO:0000313" key="5">
    <source>
        <dbReference type="Proteomes" id="UP001255185"/>
    </source>
</evidence>
<name>A0ABU1TRM3_9FLAO</name>
<organism evidence="4 5">
    <name type="scientific">Flavobacterium arsenatis</name>
    <dbReference type="NCBI Taxonomy" id="1484332"/>
    <lineage>
        <taxon>Bacteria</taxon>
        <taxon>Pseudomonadati</taxon>
        <taxon>Bacteroidota</taxon>
        <taxon>Flavobacteriia</taxon>
        <taxon>Flavobacteriales</taxon>
        <taxon>Flavobacteriaceae</taxon>
        <taxon>Flavobacterium</taxon>
    </lineage>
</organism>
<proteinExistence type="predicted"/>
<dbReference type="InterPro" id="IPR031924">
    <property type="entry name" value="GH115"/>
</dbReference>
<dbReference type="Pfam" id="PF17829">
    <property type="entry name" value="GH115_C"/>
    <property type="match status" value="1"/>
</dbReference>
<comment type="caution">
    <text evidence="4">The sequence shown here is derived from an EMBL/GenBank/DDBJ whole genome shotgun (WGS) entry which is preliminary data.</text>
</comment>
<evidence type="ECO:0000256" key="1">
    <source>
        <dbReference type="ARBA" id="ARBA00022801"/>
    </source>
</evidence>
<dbReference type="Proteomes" id="UP001255185">
    <property type="component" value="Unassembled WGS sequence"/>
</dbReference>
<feature type="signal peptide" evidence="2">
    <location>
        <begin position="1"/>
        <end position="30"/>
    </location>
</feature>
<keyword evidence="1" id="KW-0378">Hydrolase</keyword>
<accession>A0ABU1TRM3</accession>
<dbReference type="InterPro" id="IPR029018">
    <property type="entry name" value="Hex-like_dom2"/>
</dbReference>
<dbReference type="Gene3D" id="3.20.20.520">
    <property type="entry name" value="Glycosyl hydrolase family 115"/>
    <property type="match status" value="1"/>
</dbReference>
<protein>
    <recommendedName>
        <fullName evidence="3">Gylcosyl hydrolase 115 C-terminal domain-containing protein</fullName>
    </recommendedName>
</protein>
<keyword evidence="2" id="KW-0732">Signal</keyword>
<dbReference type="InterPro" id="IPR042301">
    <property type="entry name" value="GH115_sf"/>
</dbReference>
<feature type="chain" id="PRO_5046314501" description="Gylcosyl hydrolase 115 C-terminal domain-containing protein" evidence="2">
    <location>
        <begin position="31"/>
        <end position="992"/>
    </location>
</feature>
<dbReference type="InterPro" id="IPR041437">
    <property type="entry name" value="GH115_C"/>
</dbReference>
<feature type="domain" description="Gylcosyl hydrolase 115 C-terminal" evidence="3">
    <location>
        <begin position="811"/>
        <end position="985"/>
    </location>
</feature>
<dbReference type="Pfam" id="PF15979">
    <property type="entry name" value="Glyco_hydro_115"/>
    <property type="match status" value="1"/>
</dbReference>
<evidence type="ECO:0000313" key="4">
    <source>
        <dbReference type="EMBL" id="MDR6968514.1"/>
    </source>
</evidence>
<dbReference type="Gene3D" id="3.30.379.10">
    <property type="entry name" value="Chitobiase/beta-hexosaminidase domain 2-like"/>
    <property type="match status" value="1"/>
</dbReference>
<dbReference type="PANTHER" id="PTHR37842">
    <property type="match status" value="1"/>
</dbReference>
<evidence type="ECO:0000259" key="3">
    <source>
        <dbReference type="Pfam" id="PF17829"/>
    </source>
</evidence>
<gene>
    <name evidence="4" type="ORF">J2X31_002537</name>
</gene>
<reference evidence="4 5" key="1">
    <citation type="submission" date="2023-07" db="EMBL/GenBank/DDBJ databases">
        <title>Sorghum-associated microbial communities from plants grown in Nebraska, USA.</title>
        <authorList>
            <person name="Schachtman D."/>
        </authorList>
    </citation>
    <scope>NUCLEOTIDE SEQUENCE [LARGE SCALE GENOMIC DNA]</scope>
    <source>
        <strain evidence="4 5">3773</strain>
    </source>
</reference>
<dbReference type="SUPFAM" id="SSF55545">
    <property type="entry name" value="beta-N-acetylhexosaminidase-like domain"/>
    <property type="match status" value="1"/>
</dbReference>
<dbReference type="Gene3D" id="2.60.120.1620">
    <property type="match status" value="1"/>
</dbReference>
<keyword evidence="5" id="KW-1185">Reference proteome</keyword>
<dbReference type="Gene3D" id="1.20.58.2150">
    <property type="match status" value="1"/>
</dbReference>
<dbReference type="EMBL" id="JAVDVI010000011">
    <property type="protein sequence ID" value="MDR6968514.1"/>
    <property type="molecule type" value="Genomic_DNA"/>
</dbReference>
<dbReference type="PANTHER" id="PTHR37842:SF2">
    <property type="entry name" value="GYLCOSYL HYDROLASE 115 C-TERMINAL DOMAIN-CONTAINING PROTEIN"/>
    <property type="match status" value="1"/>
</dbReference>